<dbReference type="SUPFAM" id="SSF159664">
    <property type="entry name" value="CobE/GbiG C-terminal domain-like"/>
    <property type="match status" value="1"/>
</dbReference>
<evidence type="ECO:0000259" key="2">
    <source>
        <dbReference type="Pfam" id="PF11760"/>
    </source>
</evidence>
<gene>
    <name evidence="3" type="ORF">JG30_04880</name>
</gene>
<dbReference type="Pfam" id="PF11760">
    <property type="entry name" value="CbiG_N"/>
    <property type="match status" value="1"/>
</dbReference>
<dbReference type="SUPFAM" id="SSF159672">
    <property type="entry name" value="CbiG N-terminal domain-like"/>
    <property type="match status" value="1"/>
</dbReference>
<protein>
    <submittedName>
        <fullName evidence="3">Cobalamin biosynthesis protein CbiG</fullName>
    </submittedName>
</protein>
<dbReference type="PATRIC" id="fig|1218492.5.peg.613"/>
<evidence type="ECO:0000259" key="1">
    <source>
        <dbReference type="Pfam" id="PF01890"/>
    </source>
</evidence>
<dbReference type="PANTHER" id="PTHR37477:SF1">
    <property type="entry name" value="COBALT-PRECORRIN-5A HYDROLASE"/>
    <property type="match status" value="1"/>
</dbReference>
<dbReference type="GO" id="GO:0009236">
    <property type="term" value="P:cobalamin biosynthetic process"/>
    <property type="evidence" value="ECO:0007669"/>
    <property type="project" value="InterPro"/>
</dbReference>
<dbReference type="InterPro" id="IPR052553">
    <property type="entry name" value="CbiG_hydrolase"/>
</dbReference>
<proteinExistence type="predicted"/>
<dbReference type="InterPro" id="IPR038029">
    <property type="entry name" value="GbiG_N_sf"/>
</dbReference>
<dbReference type="OrthoDB" id="9781023at2"/>
<dbReference type="AlphaFoldDB" id="A0A0F4LU49"/>
<reference evidence="3 4" key="1">
    <citation type="submission" date="2015-01" db="EMBL/GenBank/DDBJ databases">
        <title>Comparative genomics of the lactic acid bacteria isolated from the honey bee gut.</title>
        <authorList>
            <person name="Ellegaard K.M."/>
            <person name="Tamarit D."/>
            <person name="Javelind E."/>
            <person name="Olofsson T."/>
            <person name="Andersson S.G."/>
            <person name="Vasquez A."/>
        </authorList>
    </citation>
    <scope>NUCLEOTIDE SEQUENCE [LARGE SCALE GENOMIC DNA]</scope>
    <source>
        <strain evidence="3 4">Bin4</strain>
    </source>
</reference>
<dbReference type="Pfam" id="PF01890">
    <property type="entry name" value="CbiG_C"/>
    <property type="match status" value="1"/>
</dbReference>
<dbReference type="InterPro" id="IPR021744">
    <property type="entry name" value="CbiG_N"/>
</dbReference>
<evidence type="ECO:0000313" key="4">
    <source>
        <dbReference type="Proteomes" id="UP000033558"/>
    </source>
</evidence>
<dbReference type="InterPro" id="IPR036518">
    <property type="entry name" value="CobE/GbiG_C_sf"/>
</dbReference>
<sequence>MASKFAIVALTQQGARTAVELAQLLHAQSNYQVTVFLAAKVQAQWPQTHSFGSGEMPKLLQQLFRQQDCVICIMATGIVVRILAPVIQDKTLDPAVIVLDEKAHHVISLLSGHVGRANQWTLEISSLLHSQAVITTATDTENVQALDVMAQKVHGWYPNFKANTKWINGLLANHETVYLYIEPYLESYFDNFNGLTRVESWDQIPDTAPLVILSDHINFPKRERVVHVIPQINVLGIGCRKNITYQMLQQAFTEFCDFYQLASLSFCAMASIDLKQSEPAIQYLSRQLGIPVTFYTATQLQHTHQQYSASSFVQRVTGVGNVACAAADVKSQQPALTDKFVKNQVTLALGRKQIKEK</sequence>
<keyword evidence="4" id="KW-1185">Reference proteome</keyword>
<dbReference type="STRING" id="1218492.JG30_04880"/>
<organism evidence="3 4">
    <name type="scientific">Bombilactobacillus mellifer</name>
    <dbReference type="NCBI Taxonomy" id="1218492"/>
    <lineage>
        <taxon>Bacteria</taxon>
        <taxon>Bacillati</taxon>
        <taxon>Bacillota</taxon>
        <taxon>Bacilli</taxon>
        <taxon>Lactobacillales</taxon>
        <taxon>Lactobacillaceae</taxon>
        <taxon>Bombilactobacillus</taxon>
    </lineage>
</organism>
<dbReference type="Gene3D" id="3.40.50.11220">
    <property type="match status" value="1"/>
</dbReference>
<feature type="domain" description="CobE/GbiG C-terminal" evidence="1">
    <location>
        <begin position="234"/>
        <end position="349"/>
    </location>
</feature>
<dbReference type="InterPro" id="IPR002750">
    <property type="entry name" value="CobE/GbiG_C"/>
</dbReference>
<comment type="caution">
    <text evidence="3">The sequence shown here is derived from an EMBL/GenBank/DDBJ whole genome shotgun (WGS) entry which is preliminary data.</text>
</comment>
<dbReference type="RefSeq" id="WP_046315914.1">
    <property type="nucleotide sequence ID" value="NZ_JBHSZT010000001.1"/>
</dbReference>
<dbReference type="HOGENOM" id="CLU_028397_0_0_9"/>
<dbReference type="PANTHER" id="PTHR37477">
    <property type="entry name" value="COBALT-PRECORRIN-5A HYDROLASE"/>
    <property type="match status" value="1"/>
</dbReference>
<evidence type="ECO:0000313" key="3">
    <source>
        <dbReference type="EMBL" id="KJY62287.1"/>
    </source>
</evidence>
<dbReference type="Gene3D" id="3.30.420.180">
    <property type="entry name" value="CobE/GbiG C-terminal domain"/>
    <property type="match status" value="1"/>
</dbReference>
<dbReference type="Proteomes" id="UP000033558">
    <property type="component" value="Unassembled WGS sequence"/>
</dbReference>
<feature type="domain" description="Cobalamin synthesis G N-terminal" evidence="2">
    <location>
        <begin position="59"/>
        <end position="139"/>
    </location>
</feature>
<accession>A0A0F4LU49</accession>
<name>A0A0F4LU49_9LACO</name>
<dbReference type="EMBL" id="JXJQ01000006">
    <property type="protein sequence ID" value="KJY62287.1"/>
    <property type="molecule type" value="Genomic_DNA"/>
</dbReference>